<reference evidence="9 10" key="1">
    <citation type="submission" date="2024-06" db="EMBL/GenBank/DDBJ databases">
        <title>Genome of Rhodovulum iodosum, a marine photoferrotroph.</title>
        <authorList>
            <person name="Bianchini G."/>
            <person name="Nikeleit V."/>
            <person name="Kappler A."/>
            <person name="Bryce C."/>
            <person name="Sanchez-Baracaldo P."/>
        </authorList>
    </citation>
    <scope>NUCLEOTIDE SEQUENCE [LARGE SCALE GENOMIC DNA]</scope>
    <source>
        <strain evidence="9 10">UT/N1</strain>
    </source>
</reference>
<feature type="transmembrane region" description="Helical" evidence="8">
    <location>
        <begin position="251"/>
        <end position="271"/>
    </location>
</feature>
<proteinExistence type="predicted"/>
<comment type="caution">
    <text evidence="9">The sequence shown here is derived from an EMBL/GenBank/DDBJ whole genome shotgun (WGS) entry which is preliminary data.</text>
</comment>
<evidence type="ECO:0000256" key="1">
    <source>
        <dbReference type="ARBA" id="ARBA00004651"/>
    </source>
</evidence>
<evidence type="ECO:0008006" key="11">
    <source>
        <dbReference type="Google" id="ProtNLM"/>
    </source>
</evidence>
<gene>
    <name evidence="9" type="ORF">Ga0609869_001711</name>
</gene>
<keyword evidence="7 8" id="KW-0472">Membrane</keyword>
<accession>A0ABV3XSR6</accession>
<evidence type="ECO:0000256" key="5">
    <source>
        <dbReference type="ARBA" id="ARBA00022692"/>
    </source>
</evidence>
<feature type="transmembrane region" description="Helical" evidence="8">
    <location>
        <begin position="330"/>
        <end position="347"/>
    </location>
</feature>
<name>A0ABV3XSR6_9RHOB</name>
<feature type="transmembrane region" description="Helical" evidence="8">
    <location>
        <begin position="152"/>
        <end position="179"/>
    </location>
</feature>
<evidence type="ECO:0000256" key="6">
    <source>
        <dbReference type="ARBA" id="ARBA00022989"/>
    </source>
</evidence>
<evidence type="ECO:0000256" key="2">
    <source>
        <dbReference type="ARBA" id="ARBA00022475"/>
    </source>
</evidence>
<keyword evidence="6 8" id="KW-1133">Transmembrane helix</keyword>
<comment type="subcellular location">
    <subcellularLocation>
        <location evidence="1">Cell membrane</location>
        <topology evidence="1">Multi-pass membrane protein</topology>
    </subcellularLocation>
</comment>
<keyword evidence="4" id="KW-0808">Transferase</keyword>
<dbReference type="InterPro" id="IPR050297">
    <property type="entry name" value="LipidA_mod_glycosyltrf_83"/>
</dbReference>
<dbReference type="RefSeq" id="WP_170168884.1">
    <property type="nucleotide sequence ID" value="NZ_JBEHHI010000001.1"/>
</dbReference>
<keyword evidence="2" id="KW-1003">Cell membrane</keyword>
<keyword evidence="3" id="KW-0328">Glycosyltransferase</keyword>
<keyword evidence="10" id="KW-1185">Reference proteome</keyword>
<feature type="transmembrane region" description="Helical" evidence="8">
    <location>
        <begin position="52"/>
        <end position="71"/>
    </location>
</feature>
<feature type="transmembrane region" description="Helical" evidence="8">
    <location>
        <begin position="277"/>
        <end position="293"/>
    </location>
</feature>
<feature type="transmembrane region" description="Helical" evidence="8">
    <location>
        <begin position="78"/>
        <end position="97"/>
    </location>
</feature>
<evidence type="ECO:0000313" key="10">
    <source>
        <dbReference type="Proteomes" id="UP001560019"/>
    </source>
</evidence>
<feature type="transmembrane region" description="Helical" evidence="8">
    <location>
        <begin position="130"/>
        <end position="146"/>
    </location>
</feature>
<evidence type="ECO:0000256" key="4">
    <source>
        <dbReference type="ARBA" id="ARBA00022679"/>
    </source>
</evidence>
<evidence type="ECO:0000313" key="9">
    <source>
        <dbReference type="EMBL" id="MEX5728358.1"/>
    </source>
</evidence>
<sequence>MVRRHWGLFLALALATAILLPFSVVELGRDQANWLTVAMALENGSVMYRDVAVVNTPGLGVLFVAVNALFGDPPLTPWIVHLAAVLATITAGYLWAYHALGRAAAMGAALLCAVLWPQTMDWWNIAQKDGVTFAFALMGLAFLAIAPPRRGWAIGAGALMAAAVLTKTTGVLYALPLGVQLYFSSGSTRQFVVRALWCVAGGLAVLALAAAYLTWHSAWQAAYMSLFGRASAYGGFARYSVAVMLVRLSILLGRALGFTLLLPVLSLGAGIRNAARVLPLGLMVVVAVLGFVLQGRGWTYHSVPVTASVALALGAGLGLLLANASRMRSVMALVLVVLSLTASWARYGERWVPYAKRLAGIVPQEAIDPMFDAPDFAGPAESREVAAWIRQATEPTDRIFVWGMESQLYVYSNRMFVGPSFADAPIWHPQLAPRNPAYFQTQRANFFAALTRTPPAVFVVARNDANPVEPWASDRSLRSLPEIVEFIDSNYTLEKTTDHFLVYRHR</sequence>
<dbReference type="Proteomes" id="UP001560019">
    <property type="component" value="Unassembled WGS sequence"/>
</dbReference>
<evidence type="ECO:0000256" key="7">
    <source>
        <dbReference type="ARBA" id="ARBA00023136"/>
    </source>
</evidence>
<keyword evidence="5 8" id="KW-0812">Transmembrane</keyword>
<evidence type="ECO:0000256" key="3">
    <source>
        <dbReference type="ARBA" id="ARBA00022676"/>
    </source>
</evidence>
<evidence type="ECO:0000256" key="8">
    <source>
        <dbReference type="SAM" id="Phobius"/>
    </source>
</evidence>
<feature type="transmembrane region" description="Helical" evidence="8">
    <location>
        <begin position="191"/>
        <end position="215"/>
    </location>
</feature>
<feature type="transmembrane region" description="Helical" evidence="8">
    <location>
        <begin position="305"/>
        <end position="324"/>
    </location>
</feature>
<protein>
    <recommendedName>
        <fullName evidence="11">Glycosyltransferase RgtA/B/C/D-like domain-containing protein</fullName>
    </recommendedName>
</protein>
<dbReference type="EMBL" id="JBEHHI010000001">
    <property type="protein sequence ID" value="MEX5728358.1"/>
    <property type="molecule type" value="Genomic_DNA"/>
</dbReference>
<organism evidence="9 10">
    <name type="scientific">Rhodovulum iodosum</name>
    <dbReference type="NCBI Taxonomy" id="68291"/>
    <lineage>
        <taxon>Bacteria</taxon>
        <taxon>Pseudomonadati</taxon>
        <taxon>Pseudomonadota</taxon>
        <taxon>Alphaproteobacteria</taxon>
        <taxon>Rhodobacterales</taxon>
        <taxon>Paracoccaceae</taxon>
        <taxon>Rhodovulum</taxon>
    </lineage>
</organism>
<dbReference type="PANTHER" id="PTHR33908:SF11">
    <property type="entry name" value="MEMBRANE PROTEIN"/>
    <property type="match status" value="1"/>
</dbReference>
<dbReference type="PANTHER" id="PTHR33908">
    <property type="entry name" value="MANNOSYLTRANSFERASE YKCB-RELATED"/>
    <property type="match status" value="1"/>
</dbReference>